<protein>
    <recommendedName>
        <fullName evidence="4">AB hydrolase-1 domain-containing protein</fullName>
    </recommendedName>
</protein>
<sequence length="550" mass="55301">MGVRDGRSLTLGGGRPVVVDAAELVVAAQRLRAARDGLDVADARLRAAAWQAVTLAGDVPEAGALLDALEALRDARWGPRALAQGTGDLAARTRDAAAAYDLAESDAQARWAGVVGLLGLVVGTGPFGAALLGSAAVAVAVGDLLLDEARQLAVDPFGALSPGEVRDDLDRLASVPQRVVTDGRGAVVLQLLAAALGSMTGAYGPHLDPVRRFSAHVAGVLPARDVRLVPRTDPPDLPAPRGVEGLVDLVARTYDDGTPTGEPGTPLATLTVQRLDHADGTRSWVVAVPGTRAAGLTGAVPTDNGTNLALEGGVPDVMTRAVVAAMGEAGIGADEPVALVGHSQGGMVATSVAAATAGTYAVRLVVTAGSPDVPAVPPPGVATVTLRHREDAVTVLDGKVGERGGPRTLSVVRDLAATGGPPRPSFTEAHAVAGYVRTGALVDDALGDVPADDPVRRALTDVLGERRASATTTQVTVAVGPPPDLVAPATPTVARPLAAAPAAPLAAPLAAQPAGGGGRARSISRSSRRSASARRSRRRGTAACSCPRAP</sequence>
<dbReference type="RefSeq" id="WP_191781589.1">
    <property type="nucleotide sequence ID" value="NZ_JACSQV010000004.1"/>
</dbReference>
<feature type="region of interest" description="Disordered" evidence="1">
    <location>
        <begin position="509"/>
        <end position="550"/>
    </location>
</feature>
<evidence type="ECO:0000313" key="3">
    <source>
        <dbReference type="Proteomes" id="UP000604241"/>
    </source>
</evidence>
<dbReference type="SUPFAM" id="SSF53474">
    <property type="entry name" value="alpha/beta-Hydrolases"/>
    <property type="match status" value="1"/>
</dbReference>
<dbReference type="Gene3D" id="3.40.50.1820">
    <property type="entry name" value="alpha/beta hydrolase"/>
    <property type="match status" value="1"/>
</dbReference>
<comment type="caution">
    <text evidence="2">The sequence shown here is derived from an EMBL/GenBank/DDBJ whole genome shotgun (WGS) entry which is preliminary data.</text>
</comment>
<feature type="compositionally biased region" description="Basic residues" evidence="1">
    <location>
        <begin position="526"/>
        <end position="540"/>
    </location>
</feature>
<proteinExistence type="predicted"/>
<keyword evidence="3" id="KW-1185">Reference proteome</keyword>
<accession>A0ABR8QBX3</accession>
<evidence type="ECO:0000256" key="1">
    <source>
        <dbReference type="SAM" id="MobiDB-lite"/>
    </source>
</evidence>
<reference evidence="2 3" key="1">
    <citation type="submission" date="2020-08" db="EMBL/GenBank/DDBJ databases">
        <title>A Genomic Blueprint of the Chicken Gut Microbiome.</title>
        <authorList>
            <person name="Gilroy R."/>
            <person name="Ravi A."/>
            <person name="Getino M."/>
            <person name="Pursley I."/>
            <person name="Horton D.L."/>
            <person name="Alikhan N.-F."/>
            <person name="Baker D."/>
            <person name="Gharbi K."/>
            <person name="Hall N."/>
            <person name="Watson M."/>
            <person name="Adriaenssens E.M."/>
            <person name="Foster-Nyarko E."/>
            <person name="Jarju S."/>
            <person name="Secka A."/>
            <person name="Antonio M."/>
            <person name="Oren A."/>
            <person name="Chaudhuri R."/>
            <person name="La Ragione R.M."/>
            <person name="Hildebrand F."/>
            <person name="Pallen M.J."/>
        </authorList>
    </citation>
    <scope>NUCLEOTIDE SEQUENCE [LARGE SCALE GENOMIC DNA]</scope>
    <source>
        <strain evidence="2 3">Sa3CUA2</strain>
    </source>
</reference>
<evidence type="ECO:0000313" key="2">
    <source>
        <dbReference type="EMBL" id="MBD7917922.1"/>
    </source>
</evidence>
<dbReference type="EMBL" id="JACSQV010000004">
    <property type="protein sequence ID" value="MBD7917922.1"/>
    <property type="molecule type" value="Genomic_DNA"/>
</dbReference>
<gene>
    <name evidence="2" type="ORF">H9657_06475</name>
</gene>
<dbReference type="InterPro" id="IPR029058">
    <property type="entry name" value="AB_hydrolase_fold"/>
</dbReference>
<dbReference type="Proteomes" id="UP000604241">
    <property type="component" value="Unassembled WGS sequence"/>
</dbReference>
<organism evidence="2 3">
    <name type="scientific">Cellulomonas avistercoris</name>
    <dbReference type="NCBI Taxonomy" id="2762242"/>
    <lineage>
        <taxon>Bacteria</taxon>
        <taxon>Bacillati</taxon>
        <taxon>Actinomycetota</taxon>
        <taxon>Actinomycetes</taxon>
        <taxon>Micrococcales</taxon>
        <taxon>Cellulomonadaceae</taxon>
        <taxon>Cellulomonas</taxon>
    </lineage>
</organism>
<name>A0ABR8QBX3_9CELL</name>
<evidence type="ECO:0008006" key="4">
    <source>
        <dbReference type="Google" id="ProtNLM"/>
    </source>
</evidence>